<dbReference type="Proteomes" id="UP000650467">
    <property type="component" value="Unassembled WGS sequence"/>
</dbReference>
<feature type="region of interest" description="Disordered" evidence="1">
    <location>
        <begin position="352"/>
        <end position="387"/>
    </location>
</feature>
<protein>
    <submittedName>
        <fullName evidence="2">Uncharacterized protein</fullName>
    </submittedName>
</protein>
<organism evidence="2 3">
    <name type="scientific">Chlamydomonas incerta</name>
    <dbReference type="NCBI Taxonomy" id="51695"/>
    <lineage>
        <taxon>Eukaryota</taxon>
        <taxon>Viridiplantae</taxon>
        <taxon>Chlorophyta</taxon>
        <taxon>core chlorophytes</taxon>
        <taxon>Chlorophyceae</taxon>
        <taxon>CS clade</taxon>
        <taxon>Chlamydomonadales</taxon>
        <taxon>Chlamydomonadaceae</taxon>
        <taxon>Chlamydomonas</taxon>
    </lineage>
</organism>
<evidence type="ECO:0000256" key="1">
    <source>
        <dbReference type="SAM" id="MobiDB-lite"/>
    </source>
</evidence>
<dbReference type="OrthoDB" id="534469at2759"/>
<keyword evidence="3" id="KW-1185">Reference proteome</keyword>
<reference evidence="2" key="1">
    <citation type="journal article" date="2020" name="bioRxiv">
        <title>Comparative genomics of Chlamydomonas.</title>
        <authorList>
            <person name="Craig R.J."/>
            <person name="Hasan A.R."/>
            <person name="Ness R.W."/>
            <person name="Keightley P.D."/>
        </authorList>
    </citation>
    <scope>NUCLEOTIDE SEQUENCE</scope>
    <source>
        <strain evidence="2">SAG 7.73</strain>
    </source>
</reference>
<dbReference type="AlphaFoldDB" id="A0A835SAU2"/>
<name>A0A835SAU2_CHLIN</name>
<sequence>MRSAFPGAVHDTAGRNTIAVQLPRKDVPTYVMANQRPQPWELLPMKAAAMAQYPNFFNNSCTFFGSIKRDVVNGVPFCLLRPSRLALDMAKVARNLGIVDGFEVVQRRSRLGAHDFVWLPEQQPQEPEHLYDTSLFRQRLIRLHLRTDLFSRLPGAPGSGAGGPLPASAQLAPAAGLLPLSVKNISKASQPVLMYPRQLEAAAARLPAGVFVCYHPQLGLITDTVAQQYDVPALVAAHVGLPLSQVAAIRGALRVKAAEEAGKPLRQVTQLKDWNMMELLRRRMVERRAALEAGAAGDGEVAARLAELRETGSRHREEASDRVAAALGVAQDLEDGALAWQLVHSRVLGAAPGTAARGDDEAAGSEEQAGAGQERRSDHSQSRRRRW</sequence>
<gene>
    <name evidence="2" type="ORF">HXX76_015281</name>
</gene>
<evidence type="ECO:0000313" key="3">
    <source>
        <dbReference type="Proteomes" id="UP000650467"/>
    </source>
</evidence>
<evidence type="ECO:0000313" key="2">
    <source>
        <dbReference type="EMBL" id="KAG2423534.1"/>
    </source>
</evidence>
<proteinExistence type="predicted"/>
<dbReference type="EMBL" id="JAEHOC010000078">
    <property type="protein sequence ID" value="KAG2423534.1"/>
    <property type="molecule type" value="Genomic_DNA"/>
</dbReference>
<accession>A0A835SAU2</accession>
<comment type="caution">
    <text evidence="2">The sequence shown here is derived from an EMBL/GenBank/DDBJ whole genome shotgun (WGS) entry which is preliminary data.</text>
</comment>